<evidence type="ECO:0000313" key="1">
    <source>
        <dbReference type="EMBL" id="ACT08516.1"/>
    </source>
</evidence>
<protein>
    <submittedName>
        <fullName evidence="1">Uncharacterized protein</fullName>
    </submittedName>
</protein>
<proteinExistence type="predicted"/>
<accession>C6CLL4</accession>
<dbReference type="STRING" id="561229.Dd1591_3712"/>
<dbReference type="Proteomes" id="UP000002735">
    <property type="component" value="Chromosome"/>
</dbReference>
<gene>
    <name evidence="1" type="ordered locus">Dd1591_3712</name>
</gene>
<dbReference type="EMBL" id="CP001655">
    <property type="protein sequence ID" value="ACT08516.1"/>
    <property type="molecule type" value="Genomic_DNA"/>
</dbReference>
<dbReference type="OrthoDB" id="3035540at2"/>
<dbReference type="AlphaFoldDB" id="C6CLL4"/>
<evidence type="ECO:0000313" key="2">
    <source>
        <dbReference type="Proteomes" id="UP000002735"/>
    </source>
</evidence>
<dbReference type="KEGG" id="dze:Dd1591_3712"/>
<sequence>MLSRDPYNVRTESNSFRLLVAENITSENEINLLTSIFRHASLYNLVIELNGNLNHKAHIKGVVYDILNSIVAIFNKRERYLQLNTRSLIEHIARIVLNKSYAGNDFDETVRRRDFDYLKENNSSENWHYMHDVYIKACQFVHFSPQANLNVSSKFLQLLENDCNSSQKSLIKNLHKTSTAIMRIFIKYFHVEIASTFYRTKSDLKFLLGNSLYSDFLSQ</sequence>
<dbReference type="HOGENOM" id="CLU_1203960_0_0_6"/>
<organism evidence="1 2">
    <name type="scientific">Dickeya chrysanthemi (strain Ech1591)</name>
    <name type="common">Dickeya zeae (strain Ech1591)</name>
    <dbReference type="NCBI Taxonomy" id="561229"/>
    <lineage>
        <taxon>Bacteria</taxon>
        <taxon>Pseudomonadati</taxon>
        <taxon>Pseudomonadota</taxon>
        <taxon>Gammaproteobacteria</taxon>
        <taxon>Enterobacterales</taxon>
        <taxon>Pectobacteriaceae</taxon>
        <taxon>Dickeya</taxon>
    </lineage>
</organism>
<name>C6CLL4_DICC1</name>
<reference evidence="1 2" key="1">
    <citation type="submission" date="2009-06" db="EMBL/GenBank/DDBJ databases">
        <title>Complete sequence of Dickeya zeae Ech1591.</title>
        <authorList>
            <consortium name="US DOE Joint Genome Institute"/>
            <person name="Lucas S."/>
            <person name="Copeland A."/>
            <person name="Lapidus A."/>
            <person name="Glavina del Rio T."/>
            <person name="Tice H."/>
            <person name="Bruce D."/>
            <person name="Goodwin L."/>
            <person name="Pitluck S."/>
            <person name="Chertkov O."/>
            <person name="Brettin T."/>
            <person name="Detter J.C."/>
            <person name="Han C."/>
            <person name="Larimer F."/>
            <person name="Land M."/>
            <person name="Hauser L."/>
            <person name="Kyrpides N."/>
            <person name="Ovchinnikova G."/>
            <person name="Balakrishnan V."/>
            <person name="Glasner J."/>
            <person name="Perna N.T."/>
        </authorList>
    </citation>
    <scope>NUCLEOTIDE SEQUENCE [LARGE SCALE GENOMIC DNA]</scope>
    <source>
        <strain evidence="1 2">Ech1591</strain>
    </source>
</reference>